<sequence>MGIPYSREINAAFEQVTPLVAAGFKVLRTMKDISILLAVIQVLTVLFLAIILFVLVLLLYSVNPDLEYERQHFITPLLRYLATLTVWDVFKGTVTPVAGVSLVLGITWWAFWKEHEETHELERTADQDADDALDSIGGGGDKDNKKKKKKGKKSNTEKGKGKEMDKDGEGDGE</sequence>
<evidence type="ECO:0000256" key="2">
    <source>
        <dbReference type="SAM" id="Phobius"/>
    </source>
</evidence>
<proteinExistence type="predicted"/>
<feature type="region of interest" description="Disordered" evidence="1">
    <location>
        <begin position="122"/>
        <end position="173"/>
    </location>
</feature>
<feature type="transmembrane region" description="Helical" evidence="2">
    <location>
        <begin position="93"/>
        <end position="112"/>
    </location>
</feature>
<keyword evidence="2" id="KW-0472">Membrane</keyword>
<organism evidence="3 4">
    <name type="scientific">Pseudopithomyces chartarum</name>
    <dbReference type="NCBI Taxonomy" id="1892770"/>
    <lineage>
        <taxon>Eukaryota</taxon>
        <taxon>Fungi</taxon>
        <taxon>Dikarya</taxon>
        <taxon>Ascomycota</taxon>
        <taxon>Pezizomycotina</taxon>
        <taxon>Dothideomycetes</taxon>
        <taxon>Pleosporomycetidae</taxon>
        <taxon>Pleosporales</taxon>
        <taxon>Massarineae</taxon>
        <taxon>Didymosphaeriaceae</taxon>
        <taxon>Pseudopithomyces</taxon>
    </lineage>
</organism>
<accession>A0AAN6M0Q0</accession>
<dbReference type="AlphaFoldDB" id="A0AAN6M0Q0"/>
<dbReference type="EMBL" id="WVTA01000004">
    <property type="protein sequence ID" value="KAK3213708.1"/>
    <property type="molecule type" value="Genomic_DNA"/>
</dbReference>
<keyword evidence="2" id="KW-0812">Transmembrane</keyword>
<comment type="caution">
    <text evidence="3">The sequence shown here is derived from an EMBL/GenBank/DDBJ whole genome shotgun (WGS) entry which is preliminary data.</text>
</comment>
<gene>
    <name evidence="3" type="ORF">GRF29_28g748888</name>
</gene>
<reference evidence="3 4" key="1">
    <citation type="submission" date="2021-02" db="EMBL/GenBank/DDBJ databases">
        <title>Genome assembly of Pseudopithomyces chartarum.</title>
        <authorList>
            <person name="Jauregui R."/>
            <person name="Singh J."/>
            <person name="Voisey C."/>
        </authorList>
    </citation>
    <scope>NUCLEOTIDE SEQUENCE [LARGE SCALE GENOMIC DNA]</scope>
    <source>
        <strain evidence="3 4">AGR01</strain>
    </source>
</reference>
<evidence type="ECO:0000313" key="4">
    <source>
        <dbReference type="Proteomes" id="UP001280581"/>
    </source>
</evidence>
<evidence type="ECO:0000313" key="3">
    <source>
        <dbReference type="EMBL" id="KAK3213708.1"/>
    </source>
</evidence>
<feature type="compositionally biased region" description="Basic and acidic residues" evidence="1">
    <location>
        <begin position="154"/>
        <end position="173"/>
    </location>
</feature>
<name>A0AAN6M0Q0_9PLEO</name>
<keyword evidence="2" id="KW-1133">Transmembrane helix</keyword>
<evidence type="ECO:0000256" key="1">
    <source>
        <dbReference type="SAM" id="MobiDB-lite"/>
    </source>
</evidence>
<feature type="transmembrane region" description="Helical" evidence="2">
    <location>
        <begin position="35"/>
        <end position="60"/>
    </location>
</feature>
<dbReference type="Proteomes" id="UP001280581">
    <property type="component" value="Unassembled WGS sequence"/>
</dbReference>
<keyword evidence="4" id="KW-1185">Reference proteome</keyword>
<protein>
    <submittedName>
        <fullName evidence="3">Uncharacterized protein</fullName>
    </submittedName>
</protein>